<accession>A0A8H4VS16</accession>
<dbReference type="Proteomes" id="UP000521872">
    <property type="component" value="Unassembled WGS sequence"/>
</dbReference>
<feature type="compositionally biased region" description="Acidic residues" evidence="1">
    <location>
        <begin position="835"/>
        <end position="847"/>
    </location>
</feature>
<feature type="region of interest" description="Disordered" evidence="1">
    <location>
        <begin position="273"/>
        <end position="377"/>
    </location>
</feature>
<comment type="caution">
    <text evidence="2">The sequence shown here is derived from an EMBL/GenBank/DDBJ whole genome shotgun (WGS) entry which is preliminary data.</text>
</comment>
<proteinExistence type="predicted"/>
<feature type="region of interest" description="Disordered" evidence="1">
    <location>
        <begin position="98"/>
        <end position="117"/>
    </location>
</feature>
<dbReference type="EMBL" id="JAACJL010000015">
    <property type="protein sequence ID" value="KAF4620726.1"/>
    <property type="molecule type" value="Genomic_DNA"/>
</dbReference>
<feature type="region of interest" description="Disordered" evidence="1">
    <location>
        <begin position="835"/>
        <end position="856"/>
    </location>
</feature>
<name>A0A8H4VS16_9AGAR</name>
<feature type="compositionally biased region" description="Polar residues" evidence="1">
    <location>
        <begin position="103"/>
        <end position="112"/>
    </location>
</feature>
<dbReference type="GO" id="GO:0000077">
    <property type="term" value="P:DNA damage checkpoint signaling"/>
    <property type="evidence" value="ECO:0007669"/>
    <property type="project" value="InterPro"/>
</dbReference>
<protein>
    <submittedName>
        <fullName evidence="2">Uncharacterized protein</fullName>
    </submittedName>
</protein>
<feature type="region of interest" description="Disordered" evidence="1">
    <location>
        <begin position="48"/>
        <end position="78"/>
    </location>
</feature>
<dbReference type="PANTHER" id="PTHR28594">
    <property type="entry name" value="ATR-INTERACTING PROTEIN"/>
    <property type="match status" value="1"/>
</dbReference>
<feature type="compositionally biased region" description="Low complexity" evidence="1">
    <location>
        <begin position="335"/>
        <end position="344"/>
    </location>
</feature>
<evidence type="ECO:0000313" key="3">
    <source>
        <dbReference type="Proteomes" id="UP000521872"/>
    </source>
</evidence>
<dbReference type="AlphaFoldDB" id="A0A8H4VS16"/>
<dbReference type="PANTHER" id="PTHR28594:SF1">
    <property type="entry name" value="ATR-INTERACTING PROTEIN"/>
    <property type="match status" value="1"/>
</dbReference>
<evidence type="ECO:0000313" key="2">
    <source>
        <dbReference type="EMBL" id="KAF4620726.1"/>
    </source>
</evidence>
<organism evidence="2 3">
    <name type="scientific">Agrocybe pediades</name>
    <dbReference type="NCBI Taxonomy" id="84607"/>
    <lineage>
        <taxon>Eukaryota</taxon>
        <taxon>Fungi</taxon>
        <taxon>Dikarya</taxon>
        <taxon>Basidiomycota</taxon>
        <taxon>Agaricomycotina</taxon>
        <taxon>Agaricomycetes</taxon>
        <taxon>Agaricomycetidae</taxon>
        <taxon>Agaricales</taxon>
        <taxon>Agaricineae</taxon>
        <taxon>Strophariaceae</taxon>
        <taxon>Agrocybe</taxon>
    </lineage>
</organism>
<feature type="region of interest" description="Disordered" evidence="1">
    <location>
        <begin position="124"/>
        <end position="143"/>
    </location>
</feature>
<sequence>MDGSDDYIIDDIVLDDQTLAALDQAEQKYQSSLSQSQFAALPAIKRQKTNNGWKPGASVNPTLDDDLPEISLQRDGSYGIGPKSTAVSNEVFIPGFPPRKPVISSNVASNRPPNVVNHRPVYQQQRSNAHASGSRPPNHRQTSTNGLVLQRQLLPNGHQSQIANNNGGATFELHAQMSELQKKMEELREENARMQAALKEATSAKLAKEGEVSILRKTIERTAQTHALQLQQLKSDKELAEKKQVQIQKDMKAELERLRTQNMFKQQEIEAATRKVPVSVRPKKTQKDYPSTPMTLPPEMAGWNKDRLSQMGTPNAGSPVRKSRPNRPNQFAEDSPAPKSSPLVPKKKLTMPGFESAFTSTPTRSPSKRDKGKMKAHARFESDNTFFETDNSMSPLFNRHSRGLPGPSTLHRQRSTHEEHQVLDMVVDQSQATGVIDVQPQPTEDPPPTLAHDKDEDVVIEEIEVFDPINWKAELCRVLLTHSYNSYNHTSFQQLLSSSQFVDTSNNYSRYCSRIMEVIAHSTNNDTPTNLSSDFYGLAEKAHIVPAFFPCHSPIVKLHKKRWRKKPHDEQADVAKELASLLEILCFRLSRELAEKFEVLLRNRDVLLRLLHAKQPVWFLERTSRILVFLSTHHSLCKTLLGIPETAAGSTGRPVKDKFTEKLCSHLLDTSKPADEEFKLNILAFFAQLSVAHPDAFTTLVASPMLIPALVSYISLLSTPLWEDDPAIVSSTEASAKLLQAIAQSIVLLHYFVFGRNPCLNLHQKLQSTPSRLFNGLDHVFVVTLGRLAYIDPPSWMDETCRQELQYICDVARGILEVVFDGPEGDSVWAAFQQESDEDSAMEEDEMEARLLGGGP</sequence>
<dbReference type="InterPro" id="IPR033349">
    <property type="entry name" value="ATRIP"/>
</dbReference>
<evidence type="ECO:0000256" key="1">
    <source>
        <dbReference type="SAM" id="MobiDB-lite"/>
    </source>
</evidence>
<reference evidence="2 3" key="1">
    <citation type="submission" date="2019-12" db="EMBL/GenBank/DDBJ databases">
        <authorList>
            <person name="Floudas D."/>
            <person name="Bentzer J."/>
            <person name="Ahren D."/>
            <person name="Johansson T."/>
            <person name="Persson P."/>
            <person name="Tunlid A."/>
        </authorList>
    </citation>
    <scope>NUCLEOTIDE SEQUENCE [LARGE SCALE GENOMIC DNA]</scope>
    <source>
        <strain evidence="2 3">CBS 102.39</strain>
    </source>
</reference>
<gene>
    <name evidence="2" type="ORF">D9613_000760</name>
</gene>
<keyword evidence="3" id="KW-1185">Reference proteome</keyword>
<dbReference type="GO" id="GO:0006281">
    <property type="term" value="P:DNA repair"/>
    <property type="evidence" value="ECO:0007669"/>
    <property type="project" value="TreeGrafter"/>
</dbReference>
<dbReference type="InterPro" id="IPR016024">
    <property type="entry name" value="ARM-type_fold"/>
</dbReference>
<dbReference type="SUPFAM" id="SSF48371">
    <property type="entry name" value="ARM repeat"/>
    <property type="match status" value="1"/>
</dbReference>